<name>A0A443IMN8_9BACI</name>
<evidence type="ECO:0000313" key="1">
    <source>
        <dbReference type="EMBL" id="RWR06713.1"/>
    </source>
</evidence>
<protein>
    <submittedName>
        <fullName evidence="1">Uncharacterized protein</fullName>
    </submittedName>
</protein>
<sequence length="61" mass="7245">MDEKAKEIRTLLVAQMKRAIELLETESLSGYSHEFAELTNKMHEIRRDSVRFVKAARPWRK</sequence>
<evidence type="ECO:0000313" key="2">
    <source>
        <dbReference type="Proteomes" id="UP000273811"/>
    </source>
</evidence>
<dbReference type="RefSeq" id="WP_120074610.1">
    <property type="nucleotide sequence ID" value="NZ_CP126113.1"/>
</dbReference>
<reference evidence="1" key="1">
    <citation type="submission" date="2018-12" db="EMBL/GenBank/DDBJ databases">
        <authorList>
            <person name="Sun L."/>
            <person name="Chen Z."/>
        </authorList>
    </citation>
    <scope>NUCLEOTIDE SEQUENCE [LARGE SCALE GENOMIC DNA]</scope>
    <source>
        <strain evidence="1">DSM 16012</strain>
    </source>
</reference>
<dbReference type="EMBL" id="QYTU02000034">
    <property type="protein sequence ID" value="RWR06713.1"/>
    <property type="molecule type" value="Genomic_DNA"/>
</dbReference>
<keyword evidence="2" id="KW-1185">Reference proteome</keyword>
<accession>A0A443IMN8</accession>
<dbReference type="AlphaFoldDB" id="A0A443IMN8"/>
<organism evidence="1 2">
    <name type="scientific">Siminovitchia fortis</name>
    <dbReference type="NCBI Taxonomy" id="254758"/>
    <lineage>
        <taxon>Bacteria</taxon>
        <taxon>Bacillati</taxon>
        <taxon>Bacillota</taxon>
        <taxon>Bacilli</taxon>
        <taxon>Bacillales</taxon>
        <taxon>Bacillaceae</taxon>
        <taxon>Siminovitchia</taxon>
    </lineage>
</organism>
<comment type="caution">
    <text evidence="1">The sequence shown here is derived from an EMBL/GenBank/DDBJ whole genome shotgun (WGS) entry which is preliminary data.</text>
</comment>
<dbReference type="Proteomes" id="UP000273811">
    <property type="component" value="Unassembled WGS sequence"/>
</dbReference>
<dbReference type="OrthoDB" id="9986638at2"/>
<proteinExistence type="predicted"/>
<gene>
    <name evidence="1" type="ORF">D4N35_013685</name>
</gene>